<dbReference type="NCBIfam" id="TIGR03157">
    <property type="entry name" value="cas_Csc2"/>
    <property type="match status" value="1"/>
</dbReference>
<gene>
    <name evidence="1" type="ORF">XJ44_01470</name>
</gene>
<dbReference type="InterPro" id="IPR017574">
    <property type="entry name" value="CRISPR-assoc_prot_Cas7/Csc2"/>
</dbReference>
<proteinExistence type="predicted"/>
<reference evidence="1 2" key="1">
    <citation type="submission" date="2015-06" db="EMBL/GenBank/DDBJ databases">
        <title>Genome sequencing of Thermotogales isolates from hydrothermal vents.</title>
        <authorList>
            <person name="Haverkamp T.H."/>
            <person name="Kublanov I.V."/>
            <person name="Nesbo C.L."/>
        </authorList>
    </citation>
    <scope>NUCLEOTIDE SEQUENCE [LARGE SCALE GENOMIC DNA]</scope>
    <source>
        <strain evidence="2">ik275mar</strain>
    </source>
</reference>
<dbReference type="EMBL" id="LBFC01000005">
    <property type="protein sequence ID" value="ONN27913.1"/>
    <property type="molecule type" value="Genomic_DNA"/>
</dbReference>
<sequence>MKELLKGGYVEDGSFPLKPLGKYIHIILRTRTLSETIFRTDEGLTIETVKAGINDNNEIQRVIMSKRKRIAAERRIGREFLMNYKLKDESCEINQSMCGRCLDCTVYGFAAGEKGKETEGALKSRVITENAYSILPYEMISDVRTFNALSELGTMMEKKEKKEKIELTMRQSLGENEYIKPEVDFIDIETLKDLRFAEVLYALGNILRTKRYGAMDSRLGKVKNEIIAIIISDAEIFGSLELTKKVWDKLEVKEHILEENIVDEKILESVKELLDGEFCKYKIVEKNDLKVLKDEIKSIYLKPEDNLISLFKNVKSIFDK</sequence>
<dbReference type="Pfam" id="PF18320">
    <property type="entry name" value="Csc2"/>
    <property type="match status" value="1"/>
</dbReference>
<protein>
    <recommendedName>
        <fullName evidence="3">Type I-D CRISPR-associated protein Cas7/Csc2</fullName>
    </recommendedName>
</protein>
<comment type="caution">
    <text evidence="1">The sequence shown here is derived from an EMBL/GenBank/DDBJ whole genome shotgun (WGS) entry which is preliminary data.</text>
</comment>
<evidence type="ECO:0008006" key="3">
    <source>
        <dbReference type="Google" id="ProtNLM"/>
    </source>
</evidence>
<keyword evidence="2" id="KW-1185">Reference proteome</keyword>
<evidence type="ECO:0000313" key="2">
    <source>
        <dbReference type="Proteomes" id="UP000242616"/>
    </source>
</evidence>
<name>A0ABX3IMS4_9BACT</name>
<evidence type="ECO:0000313" key="1">
    <source>
        <dbReference type="EMBL" id="ONN27913.1"/>
    </source>
</evidence>
<dbReference type="Proteomes" id="UP000242616">
    <property type="component" value="Unassembled WGS sequence"/>
</dbReference>
<accession>A0ABX3IMS4</accession>
<organism evidence="1 2">
    <name type="scientific">Thermosipho affectus</name>
    <dbReference type="NCBI Taxonomy" id="660294"/>
    <lineage>
        <taxon>Bacteria</taxon>
        <taxon>Thermotogati</taxon>
        <taxon>Thermotogota</taxon>
        <taxon>Thermotogae</taxon>
        <taxon>Thermotogales</taxon>
        <taxon>Fervidobacteriaceae</taxon>
        <taxon>Thermosipho</taxon>
    </lineage>
</organism>